<name>A0A9X2D5B6_9ACTN</name>
<dbReference type="Gene3D" id="3.40.50.1820">
    <property type="entry name" value="alpha/beta hydrolase"/>
    <property type="match status" value="1"/>
</dbReference>
<keyword evidence="2" id="KW-0378">Hydrolase</keyword>
<dbReference type="PRINTS" id="PR00111">
    <property type="entry name" value="ABHYDROLASE"/>
</dbReference>
<dbReference type="PANTHER" id="PTHR43194">
    <property type="entry name" value="HYDROLASE ALPHA/BETA FOLD FAMILY"/>
    <property type="match status" value="1"/>
</dbReference>
<dbReference type="EMBL" id="JAMOIL010000002">
    <property type="protein sequence ID" value="MCM0619340.1"/>
    <property type="molecule type" value="Genomic_DNA"/>
</dbReference>
<dbReference type="Proteomes" id="UP001139485">
    <property type="component" value="Unassembled WGS sequence"/>
</dbReference>
<dbReference type="InterPro" id="IPR029058">
    <property type="entry name" value="AB_hydrolase_fold"/>
</dbReference>
<accession>A0A9X2D5B6</accession>
<comment type="caution">
    <text evidence="2">The sequence shown here is derived from an EMBL/GenBank/DDBJ whole genome shotgun (WGS) entry which is preliminary data.</text>
</comment>
<organism evidence="2 3">
    <name type="scientific">Nocardioides bruguierae</name>
    <dbReference type="NCBI Taxonomy" id="2945102"/>
    <lineage>
        <taxon>Bacteria</taxon>
        <taxon>Bacillati</taxon>
        <taxon>Actinomycetota</taxon>
        <taxon>Actinomycetes</taxon>
        <taxon>Propionibacteriales</taxon>
        <taxon>Nocardioidaceae</taxon>
        <taxon>Nocardioides</taxon>
    </lineage>
</organism>
<dbReference type="RefSeq" id="WP_250826185.1">
    <property type="nucleotide sequence ID" value="NZ_JAMOIL010000002.1"/>
</dbReference>
<evidence type="ECO:0000313" key="3">
    <source>
        <dbReference type="Proteomes" id="UP001139485"/>
    </source>
</evidence>
<reference evidence="2" key="1">
    <citation type="submission" date="2022-05" db="EMBL/GenBank/DDBJ databases">
        <authorList>
            <person name="Tuo L."/>
        </authorList>
    </citation>
    <scope>NUCLEOTIDE SEQUENCE</scope>
    <source>
        <strain evidence="2">BSK12Z-4</strain>
    </source>
</reference>
<proteinExistence type="predicted"/>
<dbReference type="GO" id="GO:0016787">
    <property type="term" value="F:hydrolase activity"/>
    <property type="evidence" value="ECO:0007669"/>
    <property type="project" value="UniProtKB-KW"/>
</dbReference>
<dbReference type="AlphaFoldDB" id="A0A9X2D5B6"/>
<gene>
    <name evidence="2" type="ORF">M8330_03390</name>
</gene>
<evidence type="ECO:0000259" key="1">
    <source>
        <dbReference type="Pfam" id="PF00561"/>
    </source>
</evidence>
<evidence type="ECO:0000313" key="2">
    <source>
        <dbReference type="EMBL" id="MCM0619340.1"/>
    </source>
</evidence>
<dbReference type="SUPFAM" id="SSF53474">
    <property type="entry name" value="alpha/beta-Hydrolases"/>
    <property type="match status" value="1"/>
</dbReference>
<protein>
    <submittedName>
        <fullName evidence="2">Alpha/beta hydrolase</fullName>
    </submittedName>
</protein>
<dbReference type="PANTHER" id="PTHR43194:SF2">
    <property type="entry name" value="PEROXISOMAL MEMBRANE PROTEIN LPX1"/>
    <property type="match status" value="1"/>
</dbReference>
<keyword evidence="3" id="KW-1185">Reference proteome</keyword>
<dbReference type="Pfam" id="PF00561">
    <property type="entry name" value="Abhydrolase_1"/>
    <property type="match status" value="1"/>
</dbReference>
<feature type="domain" description="AB hydrolase-1" evidence="1">
    <location>
        <begin position="25"/>
        <end position="252"/>
    </location>
</feature>
<sequence length="271" mass="29231">MPDLWGRVERSDAEVWFLDQATDAPPVVLLHGLAGYAREWTATMDALSPEFRSVAVEQRGHGGSTRRPDDVSREAYVEDVLAVLDDLGRDDVSLVGQSMGGHTAMLVAARAPERVSSLVMVESGLGGGDPTATQAVGDWLASWPVPFADSEDFARFFGGNEHTAAVWAAGLEEQADGLRPAWDAATLTRALAHVHAREHVEEWAEVSCPTLLVLGQHSSVPRRQVETMCALRPGAQVVTVAGTGHDVHLDAPRTWADVLTDFLRDPLRSLG</sequence>
<dbReference type="InterPro" id="IPR000073">
    <property type="entry name" value="AB_hydrolase_1"/>
</dbReference>
<dbReference type="InterPro" id="IPR050228">
    <property type="entry name" value="Carboxylesterase_BioH"/>
</dbReference>